<accession>A0ABV7E4T7</accession>
<dbReference type="InterPro" id="IPR016980">
    <property type="entry name" value="S-AdoMet-dep_MeTrfase_Alr7345"/>
</dbReference>
<dbReference type="GO" id="GO:0008168">
    <property type="term" value="F:methyltransferase activity"/>
    <property type="evidence" value="ECO:0007669"/>
    <property type="project" value="UniProtKB-KW"/>
</dbReference>
<dbReference type="InterPro" id="IPR029063">
    <property type="entry name" value="SAM-dependent_MTases_sf"/>
</dbReference>
<gene>
    <name evidence="2" type="ORF">ACFODU_04045</name>
</gene>
<dbReference type="RefSeq" id="WP_336925875.1">
    <property type="nucleotide sequence ID" value="NZ_JBANRO010000005.1"/>
</dbReference>
<protein>
    <submittedName>
        <fullName evidence="2">Class I SAM-dependent methyltransferase</fullName>
    </submittedName>
</protein>
<dbReference type="Proteomes" id="UP001595456">
    <property type="component" value="Unassembled WGS sequence"/>
</dbReference>
<dbReference type="SUPFAM" id="SSF53335">
    <property type="entry name" value="S-adenosyl-L-methionine-dependent methyltransferases"/>
    <property type="match status" value="1"/>
</dbReference>
<evidence type="ECO:0000313" key="2">
    <source>
        <dbReference type="EMBL" id="MFC3096966.1"/>
    </source>
</evidence>
<feature type="chain" id="PRO_5046870299" evidence="1">
    <location>
        <begin position="26"/>
        <end position="288"/>
    </location>
</feature>
<name>A0ABV7E4T7_9SPHN</name>
<dbReference type="GO" id="GO:0032259">
    <property type="term" value="P:methylation"/>
    <property type="evidence" value="ECO:0007669"/>
    <property type="project" value="UniProtKB-KW"/>
</dbReference>
<sequence length="288" mass="31135">MEKIMRIAAALLSACALALSAPVAAQAPAAAHHHAAHPALAEVLASPIRDGDRARDRWRNPAETLTFFGVEPGMTVVDFMPSGGWFSRILIPYLGAEGTYIGLNPNVGESGGPGFFQSMRNTADNFPGQAAGWVPQGGARVIGANIGSVPQELNGTVDRVMIMREIHNIRRFGWFHDLAVTLRAMLKDDGLVGVEQHRAPADAPASYVLGDNGYQREQDVIALFEAYGFELVARSNINANPADPAIWERGVWSLPPSFAGAPEGSEERARRAQIGESDRMTLLFRKRP</sequence>
<keyword evidence="2" id="KW-0808">Transferase</keyword>
<evidence type="ECO:0000256" key="1">
    <source>
        <dbReference type="SAM" id="SignalP"/>
    </source>
</evidence>
<reference evidence="3" key="1">
    <citation type="journal article" date="2019" name="Int. J. Syst. Evol. Microbiol.">
        <title>The Global Catalogue of Microorganisms (GCM) 10K type strain sequencing project: providing services to taxonomists for standard genome sequencing and annotation.</title>
        <authorList>
            <consortium name="The Broad Institute Genomics Platform"/>
            <consortium name="The Broad Institute Genome Sequencing Center for Infectious Disease"/>
            <person name="Wu L."/>
            <person name="Ma J."/>
        </authorList>
    </citation>
    <scope>NUCLEOTIDE SEQUENCE [LARGE SCALE GENOMIC DNA]</scope>
    <source>
        <strain evidence="3">KCTC 52607</strain>
    </source>
</reference>
<keyword evidence="2" id="KW-0489">Methyltransferase</keyword>
<keyword evidence="3" id="KW-1185">Reference proteome</keyword>
<dbReference type="Gene3D" id="3.40.50.150">
    <property type="entry name" value="Vaccinia Virus protein VP39"/>
    <property type="match status" value="1"/>
</dbReference>
<organism evidence="2 3">
    <name type="scientific">Alteraurantiacibacter palmitatis</name>
    <dbReference type="NCBI Taxonomy" id="2054628"/>
    <lineage>
        <taxon>Bacteria</taxon>
        <taxon>Pseudomonadati</taxon>
        <taxon>Pseudomonadota</taxon>
        <taxon>Alphaproteobacteria</taxon>
        <taxon>Sphingomonadales</taxon>
        <taxon>Erythrobacteraceae</taxon>
        <taxon>Alteraurantiacibacter</taxon>
    </lineage>
</organism>
<comment type="caution">
    <text evidence="2">The sequence shown here is derived from an EMBL/GenBank/DDBJ whole genome shotgun (WGS) entry which is preliminary data.</text>
</comment>
<feature type="signal peptide" evidence="1">
    <location>
        <begin position="1"/>
        <end position="25"/>
    </location>
</feature>
<evidence type="ECO:0000313" key="3">
    <source>
        <dbReference type="Proteomes" id="UP001595456"/>
    </source>
</evidence>
<proteinExistence type="predicted"/>
<dbReference type="PIRSF" id="PIRSF031679">
    <property type="entry name" value="Mtase_Alr7345_prd"/>
    <property type="match status" value="1"/>
</dbReference>
<keyword evidence="1" id="KW-0732">Signal</keyword>
<dbReference type="EMBL" id="JBHRST010000004">
    <property type="protein sequence ID" value="MFC3096966.1"/>
    <property type="molecule type" value="Genomic_DNA"/>
</dbReference>